<sequence>MSSLPPTPPSKDPWEEVDFRFRTNGTACEWGEAYHPGGYHPIHLGDVVQNRCRIIRKLGWGQFSTVWLAIDTQLDRYVSLKITVAVESGNVSKEVTLYRSRLQPGSTYLVTLYDAVREMGPNGEHDGLIFETMGPNLATLLQKWPDFQIGQPWERRFTKEFAKRSLLDTIRTLHFLHERGVVHGDVHLGNILTCIRQPKASPASESELQQPTSDAQPLKRRDGKKDLWAPSYLLEGRPMEYSVSYDLDPLVKLADLGGAFADEQPISATAAVTPVALRAPETILGENLDKGIDIWSFGCLVFEMIVGRSLFVGVQPLEGKSYDEISNDEHLIQLWEVIGPLPKPLLSKWRRADQYFSPDGERLDADSDGEGPGSEDGSIGEARDRNVELGPDLEIDGGSSSSTRSSDSLSLASPGNFLSLEDQFNVEKPSDIDEAEGTNILHLLRWIFQYDPAHRPSTKDIISHAWFSS</sequence>
<evidence type="ECO:0000313" key="1">
    <source>
        <dbReference type="EMBL" id="KAJ3544981.1"/>
    </source>
</evidence>
<reference evidence="1" key="1">
    <citation type="submission" date="2022-08" db="EMBL/GenBank/DDBJ databases">
        <title>Genome Sequence of Fusarium decemcellulare.</title>
        <authorList>
            <person name="Buettner E."/>
        </authorList>
    </citation>
    <scope>NUCLEOTIDE SEQUENCE</scope>
    <source>
        <strain evidence="1">Babe19</strain>
    </source>
</reference>
<comment type="caution">
    <text evidence="1">The sequence shown here is derived from an EMBL/GenBank/DDBJ whole genome shotgun (WGS) entry which is preliminary data.</text>
</comment>
<dbReference type="EMBL" id="JANRMS010000170">
    <property type="protein sequence ID" value="KAJ3544981.1"/>
    <property type="molecule type" value="Genomic_DNA"/>
</dbReference>
<keyword evidence="2" id="KW-1185">Reference proteome</keyword>
<name>A0ACC1SRW4_9HYPO</name>
<accession>A0ACC1SRW4</accession>
<dbReference type="Proteomes" id="UP001148629">
    <property type="component" value="Unassembled WGS sequence"/>
</dbReference>
<organism evidence="1 2">
    <name type="scientific">Fusarium decemcellulare</name>
    <dbReference type="NCBI Taxonomy" id="57161"/>
    <lineage>
        <taxon>Eukaryota</taxon>
        <taxon>Fungi</taxon>
        <taxon>Dikarya</taxon>
        <taxon>Ascomycota</taxon>
        <taxon>Pezizomycotina</taxon>
        <taxon>Sordariomycetes</taxon>
        <taxon>Hypocreomycetidae</taxon>
        <taxon>Hypocreales</taxon>
        <taxon>Nectriaceae</taxon>
        <taxon>Fusarium</taxon>
        <taxon>Fusarium decemcellulare species complex</taxon>
    </lineage>
</organism>
<proteinExistence type="predicted"/>
<evidence type="ECO:0000313" key="2">
    <source>
        <dbReference type="Proteomes" id="UP001148629"/>
    </source>
</evidence>
<protein>
    <submittedName>
        <fullName evidence="1">Uncharacterized protein</fullName>
    </submittedName>
</protein>
<gene>
    <name evidence="1" type="ORF">NM208_g2747</name>
</gene>